<evidence type="ECO:0000256" key="1">
    <source>
        <dbReference type="ARBA" id="ARBA00022741"/>
    </source>
</evidence>
<evidence type="ECO:0000256" key="3">
    <source>
        <dbReference type="ARBA" id="ARBA00022806"/>
    </source>
</evidence>
<dbReference type="InterPro" id="IPR027417">
    <property type="entry name" value="P-loop_NTPase"/>
</dbReference>
<dbReference type="PANTHER" id="PTHR47959:SF1">
    <property type="entry name" value="ATP-DEPENDENT RNA HELICASE DBPA"/>
    <property type="match status" value="1"/>
</dbReference>
<evidence type="ECO:0000313" key="6">
    <source>
        <dbReference type="EMBL" id="VEL08683.1"/>
    </source>
</evidence>
<dbReference type="SUPFAM" id="SSF52540">
    <property type="entry name" value="P-loop containing nucleoside triphosphate hydrolases"/>
    <property type="match status" value="1"/>
</dbReference>
<dbReference type="PANTHER" id="PTHR47959">
    <property type="entry name" value="ATP-DEPENDENT RNA HELICASE RHLE-RELATED"/>
    <property type="match status" value="1"/>
</dbReference>
<keyword evidence="2" id="KW-0378">Hydrolase</keyword>
<dbReference type="GO" id="GO:0016787">
    <property type="term" value="F:hydrolase activity"/>
    <property type="evidence" value="ECO:0007669"/>
    <property type="project" value="UniProtKB-KW"/>
</dbReference>
<proteinExistence type="predicted"/>
<name>A0A3S5FBW3_9PLAT</name>
<evidence type="ECO:0000313" key="7">
    <source>
        <dbReference type="Proteomes" id="UP000784294"/>
    </source>
</evidence>
<dbReference type="EMBL" id="CAAALY010004496">
    <property type="protein sequence ID" value="VEL08683.1"/>
    <property type="molecule type" value="Genomic_DNA"/>
</dbReference>
<gene>
    <name evidence="6" type="ORF">PXEA_LOCUS2123</name>
</gene>
<dbReference type="InterPro" id="IPR001650">
    <property type="entry name" value="Helicase_C-like"/>
</dbReference>
<dbReference type="InterPro" id="IPR050079">
    <property type="entry name" value="DEAD_box_RNA_helicase"/>
</dbReference>
<dbReference type="Pfam" id="PF00271">
    <property type="entry name" value="Helicase_C"/>
    <property type="match status" value="1"/>
</dbReference>
<reference evidence="6" key="1">
    <citation type="submission" date="2018-11" db="EMBL/GenBank/DDBJ databases">
        <authorList>
            <consortium name="Pathogen Informatics"/>
        </authorList>
    </citation>
    <scope>NUCLEOTIDE SEQUENCE</scope>
</reference>
<comment type="caution">
    <text evidence="6">The sequence shown here is derived from an EMBL/GenBank/DDBJ whole genome shotgun (WGS) entry which is preliminary data.</text>
</comment>
<keyword evidence="1" id="KW-0547">Nucleotide-binding</keyword>
<evidence type="ECO:0000256" key="2">
    <source>
        <dbReference type="ARBA" id="ARBA00022801"/>
    </source>
</evidence>
<evidence type="ECO:0000259" key="5">
    <source>
        <dbReference type="PROSITE" id="PS51194"/>
    </source>
</evidence>
<evidence type="ECO:0000256" key="4">
    <source>
        <dbReference type="ARBA" id="ARBA00022840"/>
    </source>
</evidence>
<protein>
    <recommendedName>
        <fullName evidence="5">Helicase C-terminal domain-containing protein</fullName>
    </recommendedName>
</protein>
<dbReference type="Proteomes" id="UP000784294">
    <property type="component" value="Unassembled WGS sequence"/>
</dbReference>
<feature type="domain" description="Helicase C-terminal" evidence="5">
    <location>
        <begin position="1"/>
        <end position="85"/>
    </location>
</feature>
<dbReference type="PROSITE" id="PS51194">
    <property type="entry name" value="HELICASE_CTER"/>
    <property type="match status" value="1"/>
</dbReference>
<keyword evidence="7" id="KW-1185">Reference proteome</keyword>
<keyword evidence="4" id="KW-0067">ATP-binding</keyword>
<dbReference type="GO" id="GO:0005524">
    <property type="term" value="F:ATP binding"/>
    <property type="evidence" value="ECO:0007669"/>
    <property type="project" value="UniProtKB-KW"/>
</dbReference>
<keyword evidence="3" id="KW-0347">Helicase</keyword>
<dbReference type="Gene3D" id="3.40.50.300">
    <property type="entry name" value="P-loop containing nucleotide triphosphate hydrolases"/>
    <property type="match status" value="1"/>
</dbReference>
<dbReference type="AlphaFoldDB" id="A0A3S5FBW3"/>
<dbReference type="GO" id="GO:0003724">
    <property type="term" value="F:RNA helicase activity"/>
    <property type="evidence" value="ECO:0007669"/>
    <property type="project" value="TreeGrafter"/>
</dbReference>
<dbReference type="GO" id="GO:0005829">
    <property type="term" value="C:cytosol"/>
    <property type="evidence" value="ECO:0007669"/>
    <property type="project" value="TreeGrafter"/>
</dbReference>
<sequence>MRMVPTGVAMVINYDLPTCADDYIHRVGRTGRAGQLGGWGANRIGFGHAISLWTNADLPYLAPIIVCLRHSGAAACSETELVRLESLVDSWKARRQASILSGRTNAKYGQIMQTRRFNRNLKPGGLEHYED</sequence>
<organism evidence="6 7">
    <name type="scientific">Protopolystoma xenopodis</name>
    <dbReference type="NCBI Taxonomy" id="117903"/>
    <lineage>
        <taxon>Eukaryota</taxon>
        <taxon>Metazoa</taxon>
        <taxon>Spiralia</taxon>
        <taxon>Lophotrochozoa</taxon>
        <taxon>Platyhelminthes</taxon>
        <taxon>Monogenea</taxon>
        <taxon>Polyopisthocotylea</taxon>
        <taxon>Polystomatidea</taxon>
        <taxon>Polystomatidae</taxon>
        <taxon>Protopolystoma</taxon>
    </lineage>
</organism>
<accession>A0A3S5FBW3</accession>
<dbReference type="OrthoDB" id="360161at2759"/>